<evidence type="ECO:0000313" key="13">
    <source>
        <dbReference type="Proteomes" id="UP001153712"/>
    </source>
</evidence>
<sequence length="340" mass="40314">MNEDEIKNTVEFPKEISLRLLENVIKEVVTSLEDLKQSHSWTNYDIKDLIYKSLDERFGGLIDHDGEGTSTIPAYGFLETIFNNLLEELEKEQSFDKFIKNISVLIQMDSDEKILLETVANKQSEVNELQLAIENDKNESVDKIVNSMEEIGRIKDEIENLCIESKIKLAYVKSWQNSKIEMRNVVLSSELQKIEEKIQQYKSKIDIENQVHGDFMKAVTEIQQELQEQIVDWERKYDESMKSMTEKINILREKQNEQLNELENLKAKHDKRKQEIQDWEKYKIEQEKIRLEKERINNAAIKIQAWWKGTMVRKGFGRFRKKKEKKQKKSAEKQKQPLKK</sequence>
<dbReference type="InterPro" id="IPR042618">
    <property type="entry name" value="IQCG"/>
</dbReference>
<evidence type="ECO:0000256" key="2">
    <source>
        <dbReference type="ARBA" id="ARBA00008222"/>
    </source>
</evidence>
<dbReference type="PANTHER" id="PTHR14871:SF1">
    <property type="entry name" value="DYNEIN REGULATORY COMPLEX PROTEIN 9"/>
    <property type="match status" value="1"/>
</dbReference>
<organism evidence="12 13">
    <name type="scientific">Phyllotreta striolata</name>
    <name type="common">Striped flea beetle</name>
    <name type="synonym">Crioceris striolata</name>
    <dbReference type="NCBI Taxonomy" id="444603"/>
    <lineage>
        <taxon>Eukaryota</taxon>
        <taxon>Metazoa</taxon>
        <taxon>Ecdysozoa</taxon>
        <taxon>Arthropoda</taxon>
        <taxon>Hexapoda</taxon>
        <taxon>Insecta</taxon>
        <taxon>Pterygota</taxon>
        <taxon>Neoptera</taxon>
        <taxon>Endopterygota</taxon>
        <taxon>Coleoptera</taxon>
        <taxon>Polyphaga</taxon>
        <taxon>Cucujiformia</taxon>
        <taxon>Chrysomeloidea</taxon>
        <taxon>Chrysomelidae</taxon>
        <taxon>Galerucinae</taxon>
        <taxon>Alticini</taxon>
        <taxon>Phyllotreta</taxon>
    </lineage>
</organism>
<evidence type="ECO:0000256" key="4">
    <source>
        <dbReference type="ARBA" id="ARBA00022490"/>
    </source>
</evidence>
<keyword evidence="13" id="KW-1185">Reference proteome</keyword>
<evidence type="ECO:0000256" key="5">
    <source>
        <dbReference type="ARBA" id="ARBA00022846"/>
    </source>
</evidence>
<protein>
    <recommendedName>
        <fullName evidence="3">Dynein regulatory complex protein 9</fullName>
    </recommendedName>
    <alternativeName>
        <fullName evidence="9">IQ domain-containing protein G</fullName>
    </alternativeName>
</protein>
<feature type="compositionally biased region" description="Basic and acidic residues" evidence="11">
    <location>
        <begin position="329"/>
        <end position="340"/>
    </location>
</feature>
<dbReference type="PANTHER" id="PTHR14871">
    <property type="entry name" value="DYNEIN REGULATORY COMPLEX PROTEIN 9"/>
    <property type="match status" value="1"/>
</dbReference>
<keyword evidence="4" id="KW-0963">Cytoplasm</keyword>
<dbReference type="InterPro" id="IPR000048">
    <property type="entry name" value="IQ_motif_EF-hand-BS"/>
</dbReference>
<dbReference type="OrthoDB" id="10254713at2759"/>
<dbReference type="Proteomes" id="UP001153712">
    <property type="component" value="Chromosome 1"/>
</dbReference>
<comment type="similarity">
    <text evidence="2">Belongs to the DRC9 family.</text>
</comment>
<reference evidence="12" key="1">
    <citation type="submission" date="2022-01" db="EMBL/GenBank/DDBJ databases">
        <authorList>
            <person name="King R."/>
        </authorList>
    </citation>
    <scope>NUCLEOTIDE SEQUENCE</scope>
</reference>
<evidence type="ECO:0000313" key="12">
    <source>
        <dbReference type="EMBL" id="CAG9853624.1"/>
    </source>
</evidence>
<dbReference type="GO" id="GO:0005737">
    <property type="term" value="C:cytoplasm"/>
    <property type="evidence" value="ECO:0007669"/>
    <property type="project" value="TreeGrafter"/>
</dbReference>
<keyword evidence="6" id="KW-0969">Cilium</keyword>
<dbReference type="AlphaFoldDB" id="A0A9N9XJ23"/>
<proteinExistence type="inferred from homology"/>
<evidence type="ECO:0000256" key="7">
    <source>
        <dbReference type="ARBA" id="ARBA00023212"/>
    </source>
</evidence>
<evidence type="ECO:0000256" key="11">
    <source>
        <dbReference type="SAM" id="MobiDB-lite"/>
    </source>
</evidence>
<keyword evidence="7" id="KW-0206">Cytoskeleton</keyword>
<evidence type="ECO:0000256" key="1">
    <source>
        <dbReference type="ARBA" id="ARBA00004611"/>
    </source>
</evidence>
<gene>
    <name evidence="12" type="ORF">PHYEVI_LOCUS97</name>
</gene>
<dbReference type="GO" id="GO:0044782">
    <property type="term" value="P:cilium organization"/>
    <property type="evidence" value="ECO:0007669"/>
    <property type="project" value="TreeGrafter"/>
</dbReference>
<keyword evidence="5" id="KW-0282">Flagellum</keyword>
<name>A0A9N9XJ23_PHYSR</name>
<feature type="region of interest" description="Disordered" evidence="11">
    <location>
        <begin position="317"/>
        <end position="340"/>
    </location>
</feature>
<dbReference type="GO" id="GO:0031514">
    <property type="term" value="C:motile cilium"/>
    <property type="evidence" value="ECO:0007669"/>
    <property type="project" value="TreeGrafter"/>
</dbReference>
<dbReference type="PROSITE" id="PS50096">
    <property type="entry name" value="IQ"/>
    <property type="match status" value="1"/>
</dbReference>
<evidence type="ECO:0000256" key="3">
    <source>
        <dbReference type="ARBA" id="ARBA00013738"/>
    </source>
</evidence>
<feature type="coiled-coil region" evidence="10">
    <location>
        <begin position="177"/>
        <end position="282"/>
    </location>
</feature>
<keyword evidence="10" id="KW-0175">Coiled coil</keyword>
<evidence type="ECO:0000256" key="10">
    <source>
        <dbReference type="SAM" id="Coils"/>
    </source>
</evidence>
<dbReference type="EMBL" id="OU900094">
    <property type="protein sequence ID" value="CAG9853624.1"/>
    <property type="molecule type" value="Genomic_DNA"/>
</dbReference>
<accession>A0A9N9XJ23</accession>
<dbReference type="SMART" id="SM00015">
    <property type="entry name" value="IQ"/>
    <property type="match status" value="1"/>
</dbReference>
<evidence type="ECO:0000256" key="9">
    <source>
        <dbReference type="ARBA" id="ARBA00032183"/>
    </source>
</evidence>
<comment type="subcellular location">
    <subcellularLocation>
        <location evidence="1">Cytoplasm</location>
        <location evidence="1">Cytoskeleton</location>
        <location evidence="1">Flagellum axoneme</location>
    </subcellularLocation>
</comment>
<keyword evidence="8" id="KW-0966">Cell projection</keyword>
<feature type="compositionally biased region" description="Basic residues" evidence="11">
    <location>
        <begin position="317"/>
        <end position="328"/>
    </location>
</feature>
<evidence type="ECO:0000256" key="8">
    <source>
        <dbReference type="ARBA" id="ARBA00023273"/>
    </source>
</evidence>
<dbReference type="Gene3D" id="1.20.5.190">
    <property type="match status" value="1"/>
</dbReference>
<dbReference type="Pfam" id="PF00612">
    <property type="entry name" value="IQ"/>
    <property type="match status" value="1"/>
</dbReference>
<dbReference type="CDD" id="cd23766">
    <property type="entry name" value="IQCG"/>
    <property type="match status" value="1"/>
</dbReference>
<evidence type="ECO:0000256" key="6">
    <source>
        <dbReference type="ARBA" id="ARBA00023069"/>
    </source>
</evidence>